<evidence type="ECO:0000313" key="3">
    <source>
        <dbReference type="Proteomes" id="UP000245207"/>
    </source>
</evidence>
<dbReference type="GO" id="GO:0003964">
    <property type="term" value="F:RNA-directed DNA polymerase activity"/>
    <property type="evidence" value="ECO:0007669"/>
    <property type="project" value="UniProtKB-KW"/>
</dbReference>
<dbReference type="Pfam" id="PF13966">
    <property type="entry name" value="zf-RVT"/>
    <property type="match status" value="1"/>
</dbReference>
<keyword evidence="2" id="KW-0808">Transferase</keyword>
<dbReference type="PANTHER" id="PTHR36617">
    <property type="entry name" value="PROTEIN, PUTATIVE-RELATED"/>
    <property type="match status" value="1"/>
</dbReference>
<evidence type="ECO:0000259" key="1">
    <source>
        <dbReference type="Pfam" id="PF13966"/>
    </source>
</evidence>
<keyword evidence="3" id="KW-1185">Reference proteome</keyword>
<dbReference type="InterPro" id="IPR026960">
    <property type="entry name" value="RVT-Znf"/>
</dbReference>
<dbReference type="Proteomes" id="UP000245207">
    <property type="component" value="Unassembled WGS sequence"/>
</dbReference>
<protein>
    <submittedName>
        <fullName evidence="2">Reverse transcriptase domain, Reverse transcriptase zinc-binding domain protein</fullName>
    </submittedName>
</protein>
<name>A0A2U1M011_ARTAN</name>
<accession>A0A2U1M011</accession>
<dbReference type="PANTHER" id="PTHR36617:SF5">
    <property type="entry name" value="OS05G0421675 PROTEIN"/>
    <property type="match status" value="1"/>
</dbReference>
<reference evidence="2 3" key="1">
    <citation type="journal article" date="2018" name="Mol. Plant">
        <title>The genome of Artemisia annua provides insight into the evolution of Asteraceae family and artemisinin biosynthesis.</title>
        <authorList>
            <person name="Shen Q."/>
            <person name="Zhang L."/>
            <person name="Liao Z."/>
            <person name="Wang S."/>
            <person name="Yan T."/>
            <person name="Shi P."/>
            <person name="Liu M."/>
            <person name="Fu X."/>
            <person name="Pan Q."/>
            <person name="Wang Y."/>
            <person name="Lv Z."/>
            <person name="Lu X."/>
            <person name="Zhang F."/>
            <person name="Jiang W."/>
            <person name="Ma Y."/>
            <person name="Chen M."/>
            <person name="Hao X."/>
            <person name="Li L."/>
            <person name="Tang Y."/>
            <person name="Lv G."/>
            <person name="Zhou Y."/>
            <person name="Sun X."/>
            <person name="Brodelius P.E."/>
            <person name="Rose J.K.C."/>
            <person name="Tang K."/>
        </authorList>
    </citation>
    <scope>NUCLEOTIDE SEQUENCE [LARGE SCALE GENOMIC DNA]</scope>
    <source>
        <strain evidence="3">cv. Huhao1</strain>
        <tissue evidence="2">Leaf</tissue>
    </source>
</reference>
<keyword evidence="2" id="KW-0695">RNA-directed DNA polymerase</keyword>
<gene>
    <name evidence="2" type="ORF">CTI12_AA434020</name>
</gene>
<proteinExistence type="predicted"/>
<dbReference type="OrthoDB" id="1938430at2759"/>
<dbReference type="EMBL" id="PKPP01007024">
    <property type="protein sequence ID" value="PWA54598.1"/>
    <property type="molecule type" value="Genomic_DNA"/>
</dbReference>
<sequence>MFSGIVKIGEKRVGTEATLNSYFVAAVGNGSSISFWADSWLHNVPLRYVYPNLFRIERSKWATVADRIRVVDGGCDRWKWTAATDGIFSVKKAKKLMQTFNVQPQTWIMKWKGWTPLKCKVMVWRAAINRLPTKDALLARGVSVQNQLCDFCSSAVESSNHLFTGCSFADEFWSRVASWCRIPPIYAFEVTDLVDLADYQGTTSIGKYILRGILITSIWALWNERNNRIFKDTKRRAIEVVEHIKSMSFFWIRNRSRFKDLDWIAWCNYPLSLL</sequence>
<dbReference type="STRING" id="35608.A0A2U1M011"/>
<dbReference type="AlphaFoldDB" id="A0A2U1M011"/>
<keyword evidence="2" id="KW-0548">Nucleotidyltransferase</keyword>
<feature type="domain" description="Reverse transcriptase zinc-binding" evidence="1">
    <location>
        <begin position="88"/>
        <end position="173"/>
    </location>
</feature>
<organism evidence="2 3">
    <name type="scientific">Artemisia annua</name>
    <name type="common">Sweet wormwood</name>
    <dbReference type="NCBI Taxonomy" id="35608"/>
    <lineage>
        <taxon>Eukaryota</taxon>
        <taxon>Viridiplantae</taxon>
        <taxon>Streptophyta</taxon>
        <taxon>Embryophyta</taxon>
        <taxon>Tracheophyta</taxon>
        <taxon>Spermatophyta</taxon>
        <taxon>Magnoliopsida</taxon>
        <taxon>eudicotyledons</taxon>
        <taxon>Gunneridae</taxon>
        <taxon>Pentapetalae</taxon>
        <taxon>asterids</taxon>
        <taxon>campanulids</taxon>
        <taxon>Asterales</taxon>
        <taxon>Asteraceae</taxon>
        <taxon>Asteroideae</taxon>
        <taxon>Anthemideae</taxon>
        <taxon>Artemisiinae</taxon>
        <taxon>Artemisia</taxon>
    </lineage>
</organism>
<evidence type="ECO:0000313" key="2">
    <source>
        <dbReference type="EMBL" id="PWA54598.1"/>
    </source>
</evidence>
<comment type="caution">
    <text evidence="2">The sequence shown here is derived from an EMBL/GenBank/DDBJ whole genome shotgun (WGS) entry which is preliminary data.</text>
</comment>